<gene>
    <name evidence="2" type="ORF">HME9304_01317</name>
</gene>
<reference evidence="2 3" key="1">
    <citation type="submission" date="2018-06" db="EMBL/GenBank/DDBJ databases">
        <title>Spongiibacterium sp. HME9304 Genome sequencing and assembly.</title>
        <authorList>
            <person name="Kang H."/>
            <person name="Kim H."/>
            <person name="Joh K."/>
        </authorList>
    </citation>
    <scope>NUCLEOTIDE SEQUENCE [LARGE SCALE GENOMIC DNA]</scope>
    <source>
        <strain evidence="2 3">HME9304</strain>
    </source>
</reference>
<evidence type="ECO:0000256" key="1">
    <source>
        <dbReference type="SAM" id="SignalP"/>
    </source>
</evidence>
<dbReference type="OrthoDB" id="1448526at2"/>
<keyword evidence="1" id="KW-0732">Signal</keyword>
<dbReference type="KEGG" id="spon:HME9304_01317"/>
<feature type="chain" id="PRO_5016321680" description="Lipoprotein" evidence="1">
    <location>
        <begin position="16"/>
        <end position="137"/>
    </location>
</feature>
<name>A0A2Z4LSS1_9FLAO</name>
<dbReference type="EMBL" id="CP030104">
    <property type="protein sequence ID" value="AWX44317.1"/>
    <property type="molecule type" value="Genomic_DNA"/>
</dbReference>
<evidence type="ECO:0000313" key="3">
    <source>
        <dbReference type="Proteomes" id="UP000248536"/>
    </source>
</evidence>
<dbReference type="AlphaFoldDB" id="A0A2Z4LSS1"/>
<feature type="signal peptide" evidence="1">
    <location>
        <begin position="1"/>
        <end position="15"/>
    </location>
</feature>
<dbReference type="Proteomes" id="UP000248536">
    <property type="component" value="Chromosome"/>
</dbReference>
<evidence type="ECO:0000313" key="2">
    <source>
        <dbReference type="EMBL" id="AWX44317.1"/>
    </source>
</evidence>
<organism evidence="2 3">
    <name type="scientific">Flagellimonas maritima</name>
    <dbReference type="NCBI Taxonomy" id="1383885"/>
    <lineage>
        <taxon>Bacteria</taxon>
        <taxon>Pseudomonadati</taxon>
        <taxon>Bacteroidota</taxon>
        <taxon>Flavobacteriia</taxon>
        <taxon>Flavobacteriales</taxon>
        <taxon>Flavobacteriaceae</taxon>
        <taxon>Flagellimonas</taxon>
    </lineage>
</organism>
<evidence type="ECO:0008006" key="4">
    <source>
        <dbReference type="Google" id="ProtNLM"/>
    </source>
</evidence>
<proteinExistence type="predicted"/>
<keyword evidence="3" id="KW-1185">Reference proteome</keyword>
<sequence>MKTLFILLLFIVSNACDTSGEFASVENSEKEEAITQQQMIGPDEILFKIKIVDTLGSDKQICGTQKDNVFAVEVVEVVVSGSSLSKKLPKNHQMDVTFLFEPNLLSNGKILEAKAKETLCQNTSMTYFTVIEHKILE</sequence>
<accession>A0A2Z4LSS1</accession>
<protein>
    <recommendedName>
        <fullName evidence="4">Lipoprotein</fullName>
    </recommendedName>
</protein>
<dbReference type="RefSeq" id="WP_112377802.1">
    <property type="nucleotide sequence ID" value="NZ_CP030104.1"/>
</dbReference>